<dbReference type="STRING" id="1080227.A8L45_03615"/>
<proteinExistence type="predicted"/>
<dbReference type="InterPro" id="IPR012340">
    <property type="entry name" value="NA-bd_OB-fold"/>
</dbReference>
<evidence type="ECO:0000313" key="2">
    <source>
        <dbReference type="EMBL" id="ODA35744.1"/>
    </source>
</evidence>
<dbReference type="EMBL" id="LYBM01000003">
    <property type="protein sequence ID" value="ODA35744.1"/>
    <property type="molecule type" value="Genomic_DNA"/>
</dbReference>
<gene>
    <name evidence="2" type="ORF">A8L45_03615</name>
</gene>
<keyword evidence="1" id="KW-1133">Transmembrane helix</keyword>
<evidence type="ECO:0000256" key="1">
    <source>
        <dbReference type="SAM" id="Phobius"/>
    </source>
</evidence>
<dbReference type="RefSeq" id="WP_068899377.1">
    <property type="nucleotide sequence ID" value="NZ_LYBM01000003.1"/>
</dbReference>
<feature type="transmembrane region" description="Helical" evidence="1">
    <location>
        <begin position="69"/>
        <end position="91"/>
    </location>
</feature>
<sequence>MNINDFFSTLFSFPVNVFFIPFVVFSLIMLVDLVFNVVDGFTADLDIFDLDNIPGSGLLLPPVLSKVPLTVAMCVSFFIATVAAFYVSLLIHSQLSGIAILFANLISIPLIAYAGLAVSSWVLKPLIPLFDKKKAFATVDFVGLRARVHSSIINEYMGEIVVLHKGSEFLLDAVSEPDIDIQYGDDVIIVSKDSTSSRYFVAKADR</sequence>
<dbReference type="Proteomes" id="UP000094936">
    <property type="component" value="Unassembled WGS sequence"/>
</dbReference>
<accession>A0A1C3ER68</accession>
<organism evidence="2 3">
    <name type="scientific">Veronia pacifica</name>
    <dbReference type="NCBI Taxonomy" id="1080227"/>
    <lineage>
        <taxon>Bacteria</taxon>
        <taxon>Pseudomonadati</taxon>
        <taxon>Pseudomonadota</taxon>
        <taxon>Gammaproteobacteria</taxon>
        <taxon>Vibrionales</taxon>
        <taxon>Vibrionaceae</taxon>
        <taxon>Veronia</taxon>
    </lineage>
</organism>
<keyword evidence="3" id="KW-1185">Reference proteome</keyword>
<feature type="transmembrane region" description="Helical" evidence="1">
    <location>
        <begin position="7"/>
        <end position="31"/>
    </location>
</feature>
<evidence type="ECO:0000313" key="3">
    <source>
        <dbReference type="Proteomes" id="UP000094936"/>
    </source>
</evidence>
<name>A0A1C3ER68_9GAMM</name>
<dbReference type="OrthoDB" id="5827192at2"/>
<keyword evidence="1" id="KW-0472">Membrane</keyword>
<feature type="transmembrane region" description="Helical" evidence="1">
    <location>
        <begin position="98"/>
        <end position="123"/>
    </location>
</feature>
<comment type="caution">
    <text evidence="2">The sequence shown here is derived from an EMBL/GenBank/DDBJ whole genome shotgun (WGS) entry which is preliminary data.</text>
</comment>
<protein>
    <submittedName>
        <fullName evidence="2">DUF1449 domain-containing protein</fullName>
    </submittedName>
</protein>
<dbReference type="Gene3D" id="2.40.50.140">
    <property type="entry name" value="Nucleic acid-binding proteins"/>
    <property type="match status" value="1"/>
</dbReference>
<dbReference type="AlphaFoldDB" id="A0A1C3ER68"/>
<keyword evidence="1" id="KW-0812">Transmembrane</keyword>
<reference evidence="2 3" key="1">
    <citation type="submission" date="2016-05" db="EMBL/GenBank/DDBJ databases">
        <title>Genomic Taxonomy of the Vibrionaceae.</title>
        <authorList>
            <person name="Gomez-Gil B."/>
            <person name="Enciso-Ibarra J."/>
        </authorList>
    </citation>
    <scope>NUCLEOTIDE SEQUENCE [LARGE SCALE GENOMIC DNA]</scope>
    <source>
        <strain evidence="2 3">CAIM 1920</strain>
    </source>
</reference>